<dbReference type="AlphaFoldDB" id="A0A356LDC3"/>
<evidence type="ECO:0000313" key="6">
    <source>
        <dbReference type="Proteomes" id="UP000264036"/>
    </source>
</evidence>
<sequence>MTPLLHNRIAIVTGAGRGLGRSHALELARHGARVLVNDMGADQPGSDAQAVVQAIAAAGGEAIAHGADVTDPDQVKAMVEQAVAQWGRVDILVNNAGILRDKSFAKMTLEDFRLVLDVHLMGSVHCTHAVWNRMRDQNYGRIVMTTSSSGLYGNFGQANYGAAKMALVGLMQTLAQEGERNGVHVNCLAPTAATAMTAGLLEQQTLDMLSPASVSPALVALVAENAPNRTILMAGAGSVEQANITMTHGIYLNESERSADVLLDRLEDIADRQNETVPATGFDQLRHEIAKAQAYSRTRGPTTRTASSDSVS</sequence>
<dbReference type="FunFam" id="3.40.50.720:FF:000084">
    <property type="entry name" value="Short-chain dehydrogenase reductase"/>
    <property type="match status" value="1"/>
</dbReference>
<dbReference type="InterPro" id="IPR057326">
    <property type="entry name" value="KR_dom"/>
</dbReference>
<dbReference type="PANTHER" id="PTHR45024:SF2">
    <property type="entry name" value="SCP2 DOMAIN-CONTAINING PROTEIN"/>
    <property type="match status" value="1"/>
</dbReference>
<comment type="similarity">
    <text evidence="1 3">Belongs to the short-chain dehydrogenases/reductases (SDR) family.</text>
</comment>
<dbReference type="SUPFAM" id="SSF51735">
    <property type="entry name" value="NAD(P)-binding Rossmann-fold domains"/>
    <property type="match status" value="1"/>
</dbReference>
<dbReference type="PANTHER" id="PTHR45024">
    <property type="entry name" value="DEHYDROGENASES, SHORT CHAIN"/>
    <property type="match status" value="1"/>
</dbReference>
<accession>A0A356LDC3</accession>
<dbReference type="GO" id="GO:0016491">
    <property type="term" value="F:oxidoreductase activity"/>
    <property type="evidence" value="ECO:0007669"/>
    <property type="project" value="UniProtKB-KW"/>
</dbReference>
<dbReference type="PRINTS" id="PR00080">
    <property type="entry name" value="SDRFAMILY"/>
</dbReference>
<dbReference type="InterPro" id="IPR020904">
    <property type="entry name" value="Sc_DH/Rdtase_CS"/>
</dbReference>
<proteinExistence type="inferred from homology"/>
<evidence type="ECO:0000256" key="2">
    <source>
        <dbReference type="ARBA" id="ARBA00023002"/>
    </source>
</evidence>
<dbReference type="EMBL" id="DOEK01000010">
    <property type="protein sequence ID" value="HBP28993.1"/>
    <property type="molecule type" value="Genomic_DNA"/>
</dbReference>
<evidence type="ECO:0000256" key="3">
    <source>
        <dbReference type="RuleBase" id="RU000363"/>
    </source>
</evidence>
<protein>
    <submittedName>
        <fullName evidence="5">3-hydroxyacyl-CoA dehydrogenase</fullName>
    </submittedName>
</protein>
<dbReference type="PROSITE" id="PS00061">
    <property type="entry name" value="ADH_SHORT"/>
    <property type="match status" value="1"/>
</dbReference>
<name>A0A356LDC3_9BURK</name>
<keyword evidence="2" id="KW-0560">Oxidoreductase</keyword>
<dbReference type="InterPro" id="IPR036291">
    <property type="entry name" value="NAD(P)-bd_dom_sf"/>
</dbReference>
<evidence type="ECO:0000259" key="4">
    <source>
        <dbReference type="SMART" id="SM00822"/>
    </source>
</evidence>
<dbReference type="Proteomes" id="UP000264036">
    <property type="component" value="Unassembled WGS sequence"/>
</dbReference>
<dbReference type="Gene3D" id="3.40.50.720">
    <property type="entry name" value="NAD(P)-binding Rossmann-like Domain"/>
    <property type="match status" value="1"/>
</dbReference>
<reference evidence="5 6" key="1">
    <citation type="journal article" date="2018" name="Nat. Biotechnol.">
        <title>A standardized bacterial taxonomy based on genome phylogeny substantially revises the tree of life.</title>
        <authorList>
            <person name="Parks D.H."/>
            <person name="Chuvochina M."/>
            <person name="Waite D.W."/>
            <person name="Rinke C."/>
            <person name="Skarshewski A."/>
            <person name="Chaumeil P.A."/>
            <person name="Hugenholtz P."/>
        </authorList>
    </citation>
    <scope>NUCLEOTIDE SEQUENCE [LARGE SCALE GENOMIC DNA]</scope>
    <source>
        <strain evidence="5">UBA10707</strain>
    </source>
</reference>
<gene>
    <name evidence="5" type="ORF">DD666_06200</name>
</gene>
<dbReference type="Pfam" id="PF00106">
    <property type="entry name" value="adh_short"/>
    <property type="match status" value="1"/>
</dbReference>
<organism evidence="5 6">
    <name type="scientific">Advenella kashmirensis</name>
    <dbReference type="NCBI Taxonomy" id="310575"/>
    <lineage>
        <taxon>Bacteria</taxon>
        <taxon>Pseudomonadati</taxon>
        <taxon>Pseudomonadota</taxon>
        <taxon>Betaproteobacteria</taxon>
        <taxon>Burkholderiales</taxon>
        <taxon>Alcaligenaceae</taxon>
    </lineage>
</organism>
<comment type="caution">
    <text evidence="5">The sequence shown here is derived from an EMBL/GenBank/DDBJ whole genome shotgun (WGS) entry which is preliminary data.</text>
</comment>
<dbReference type="PRINTS" id="PR00081">
    <property type="entry name" value="GDHRDH"/>
</dbReference>
<evidence type="ECO:0000313" key="5">
    <source>
        <dbReference type="EMBL" id="HBP28993.1"/>
    </source>
</evidence>
<dbReference type="InterPro" id="IPR051687">
    <property type="entry name" value="Peroxisomal_Beta-Oxidation"/>
</dbReference>
<dbReference type="InterPro" id="IPR002347">
    <property type="entry name" value="SDR_fam"/>
</dbReference>
<dbReference type="SMART" id="SM00822">
    <property type="entry name" value="PKS_KR"/>
    <property type="match status" value="1"/>
</dbReference>
<feature type="domain" description="Ketoreductase" evidence="4">
    <location>
        <begin position="8"/>
        <end position="204"/>
    </location>
</feature>
<evidence type="ECO:0000256" key="1">
    <source>
        <dbReference type="ARBA" id="ARBA00006484"/>
    </source>
</evidence>